<dbReference type="InterPro" id="IPR004381">
    <property type="entry name" value="Glycerate_kinase"/>
</dbReference>
<keyword evidence="2 4" id="KW-0808">Transferase</keyword>
<dbReference type="KEGG" id="gyu:FE374_17465"/>
<evidence type="ECO:0000256" key="3">
    <source>
        <dbReference type="ARBA" id="ARBA00022777"/>
    </source>
</evidence>
<dbReference type="Gene3D" id="3.90.1510.10">
    <property type="entry name" value="Glycerate kinase, domain 2"/>
    <property type="match status" value="1"/>
</dbReference>
<dbReference type="EMBL" id="CP040915">
    <property type="protein sequence ID" value="QDC26160.1"/>
    <property type="molecule type" value="Genomic_DNA"/>
</dbReference>
<dbReference type="PANTHER" id="PTHR21599:SF0">
    <property type="entry name" value="GLYCERATE KINASE"/>
    <property type="match status" value="1"/>
</dbReference>
<dbReference type="RefSeq" id="WP_139930622.1">
    <property type="nucleotide sequence ID" value="NZ_CP040915.1"/>
</dbReference>
<dbReference type="AlphaFoldDB" id="A0A5B8C800"/>
<dbReference type="PIRSF" id="PIRSF006078">
    <property type="entry name" value="GlxK"/>
    <property type="match status" value="1"/>
</dbReference>
<dbReference type="SUPFAM" id="SSF110738">
    <property type="entry name" value="Glycerate kinase I"/>
    <property type="match status" value="1"/>
</dbReference>
<evidence type="ECO:0000313" key="5">
    <source>
        <dbReference type="EMBL" id="QDC26160.1"/>
    </source>
</evidence>
<dbReference type="PANTHER" id="PTHR21599">
    <property type="entry name" value="GLYCERATE KINASE"/>
    <property type="match status" value="1"/>
</dbReference>
<sequence>MKLVLAPDSFKESMTAQEAVEAMSRGVRAVFPDAELVAAPMADGGEGTTAALTAALGGELVTTAAHDALGRPITATYGYVAAEQLAVVEVAAAAGIDLVAPAERDPLRASSAGVGEMLLDALDRGARRVVVGLGGSVTNDGGAGMLQALGVRLLDADGAELPPGGGALARLADIDATGLDPRLASLDVEIASDVTNPLCGPEGASAVFGPQKGATPEMVAELDRALGVFAEAVSSATGRDVADRSGAGAAGGLGAAFLAFFDARLRPGVDVVMAAARLEERMAGADLVLTGEGGVDAQTLLGKTPFGVARAASRHGVPVIAFAGHVGDGAELLYDNGFAAIVPIVRSVTDLPTALAQGQVNLERAVETVCRVLALSGRG</sequence>
<proteinExistence type="inferred from homology"/>
<dbReference type="InterPro" id="IPR018193">
    <property type="entry name" value="Glyc_kinase_flavodox-like_fold"/>
</dbReference>
<dbReference type="InterPro" id="IPR018197">
    <property type="entry name" value="Glycerate_kinase_RE-like"/>
</dbReference>
<protein>
    <submittedName>
        <fullName evidence="5">Glycerate kinase</fullName>
    </submittedName>
</protein>
<evidence type="ECO:0000256" key="1">
    <source>
        <dbReference type="ARBA" id="ARBA00006284"/>
    </source>
</evidence>
<evidence type="ECO:0000313" key="6">
    <source>
        <dbReference type="Proteomes" id="UP000314616"/>
    </source>
</evidence>
<keyword evidence="3 4" id="KW-0418">Kinase</keyword>
<evidence type="ECO:0000256" key="2">
    <source>
        <dbReference type="ARBA" id="ARBA00022679"/>
    </source>
</evidence>
<dbReference type="GO" id="GO:0031388">
    <property type="term" value="P:organic acid phosphorylation"/>
    <property type="evidence" value="ECO:0007669"/>
    <property type="project" value="UniProtKB-UniRule"/>
</dbReference>
<evidence type="ECO:0000256" key="4">
    <source>
        <dbReference type="PIRNR" id="PIRNR006078"/>
    </source>
</evidence>
<comment type="similarity">
    <text evidence="1 4">Belongs to the glycerate kinase type-1 family.</text>
</comment>
<organism evidence="5 6">
    <name type="scientific">Georgenia yuyongxinii</name>
    <dbReference type="NCBI Taxonomy" id="2589797"/>
    <lineage>
        <taxon>Bacteria</taxon>
        <taxon>Bacillati</taxon>
        <taxon>Actinomycetota</taxon>
        <taxon>Actinomycetes</taxon>
        <taxon>Micrococcales</taxon>
        <taxon>Bogoriellaceae</taxon>
        <taxon>Georgenia</taxon>
    </lineage>
</organism>
<gene>
    <name evidence="5" type="ORF">FE374_17465</name>
</gene>
<dbReference type="Proteomes" id="UP000314616">
    <property type="component" value="Chromosome"/>
</dbReference>
<accession>A0A5B8C800</accession>
<dbReference type="OrthoDB" id="9774290at2"/>
<dbReference type="GO" id="GO:0008887">
    <property type="term" value="F:glycerate kinase activity"/>
    <property type="evidence" value="ECO:0007669"/>
    <property type="project" value="UniProtKB-UniRule"/>
</dbReference>
<dbReference type="InterPro" id="IPR036129">
    <property type="entry name" value="Glycerate_kinase_sf"/>
</dbReference>
<reference evidence="5 6" key="1">
    <citation type="submission" date="2019-05" db="EMBL/GenBank/DDBJ databases">
        <title>Georgenia *** sp. nov., and Georgenia *** sp. nov., isolated from the intestinal contents of plateau pika (Ochotona curzoniae) in the Qinghai-Tibet plateau of China.</title>
        <authorList>
            <person name="Tian Z."/>
        </authorList>
    </citation>
    <scope>NUCLEOTIDE SEQUENCE [LARGE SCALE GENOMIC DNA]</scope>
    <source>
        <strain evidence="5 6">Z443</strain>
    </source>
</reference>
<name>A0A5B8C800_9MICO</name>
<dbReference type="NCBIfam" id="TIGR00045">
    <property type="entry name" value="glycerate kinase"/>
    <property type="match status" value="1"/>
</dbReference>
<dbReference type="Pfam" id="PF02595">
    <property type="entry name" value="Gly_kinase"/>
    <property type="match status" value="1"/>
</dbReference>
<dbReference type="Gene3D" id="3.40.50.10350">
    <property type="entry name" value="Glycerate kinase, domain 1"/>
    <property type="match status" value="1"/>
</dbReference>